<sequence length="277" mass="31884">MKYLDLTSYIPSQFPSYITDFEKLEELHLYFGSKWKLNKTGASLYIAMGMEDEIKTELNYHWLYNDTTRTVPTEIDNLKNLRVLNLSGDLKNLPLSMQKLTNLEELQLAGNFFSEKSNLFSAFKNVKKVHSLDLSYNLFSVLPSEIENFVSLKKLELDENRFPTLPKSIGNLKNLIELHLSDNLIAELPTSIGNITQLESLNLSNNKLIKLPKSIAKLQNLKILNLYNNQLTTLPKNIKKLNKQGVSISLGRNNFSDKEKKKIKKWLSNCSLSFEEY</sequence>
<dbReference type="AlphaFoldDB" id="I4AHZ3"/>
<dbReference type="SMART" id="SM00369">
    <property type="entry name" value="LRR_TYP"/>
    <property type="match status" value="6"/>
</dbReference>
<reference evidence="5" key="1">
    <citation type="submission" date="2012-06" db="EMBL/GenBank/DDBJ databases">
        <title>The complete genome of Flexibacter litoralis DSM 6794.</title>
        <authorList>
            <person name="Lucas S."/>
            <person name="Copeland A."/>
            <person name="Lapidus A."/>
            <person name="Glavina del Rio T."/>
            <person name="Dalin E."/>
            <person name="Tice H."/>
            <person name="Bruce D."/>
            <person name="Goodwin L."/>
            <person name="Pitluck S."/>
            <person name="Peters L."/>
            <person name="Ovchinnikova G."/>
            <person name="Lu M."/>
            <person name="Kyrpides N."/>
            <person name="Mavromatis K."/>
            <person name="Ivanova N."/>
            <person name="Brettin T."/>
            <person name="Detter J.C."/>
            <person name="Han C."/>
            <person name="Larimer F."/>
            <person name="Land M."/>
            <person name="Hauser L."/>
            <person name="Markowitz V."/>
            <person name="Cheng J.-F."/>
            <person name="Hugenholtz P."/>
            <person name="Woyke T."/>
            <person name="Wu D."/>
            <person name="Spring S."/>
            <person name="Lang E."/>
            <person name="Kopitz M."/>
            <person name="Brambilla E."/>
            <person name="Klenk H.-P."/>
            <person name="Eisen J.A."/>
        </authorList>
    </citation>
    <scope>NUCLEOTIDE SEQUENCE [LARGE SCALE GENOMIC DNA]</scope>
    <source>
        <strain evidence="5">ATCC 23117 / DSM 6794 / NBRC 15988 / NCIMB 1366 / Sio-4</strain>
    </source>
</reference>
<accession>I4AHZ3</accession>
<dbReference type="Gene3D" id="3.80.10.10">
    <property type="entry name" value="Ribonuclease Inhibitor"/>
    <property type="match status" value="2"/>
</dbReference>
<dbReference type="PROSITE" id="PS51450">
    <property type="entry name" value="LRR"/>
    <property type="match status" value="2"/>
</dbReference>
<dbReference type="InterPro" id="IPR050216">
    <property type="entry name" value="LRR_domain-containing"/>
</dbReference>
<dbReference type="InterPro" id="IPR055414">
    <property type="entry name" value="LRR_R13L4/SHOC2-like"/>
</dbReference>
<dbReference type="Pfam" id="PF00560">
    <property type="entry name" value="LRR_1"/>
    <property type="match status" value="1"/>
</dbReference>
<dbReference type="SMART" id="SM00364">
    <property type="entry name" value="LRR_BAC"/>
    <property type="match status" value="4"/>
</dbReference>
<dbReference type="eggNOG" id="COG4886">
    <property type="taxonomic scope" value="Bacteria"/>
</dbReference>
<keyword evidence="1" id="KW-0433">Leucine-rich repeat</keyword>
<dbReference type="EMBL" id="CP003345">
    <property type="protein sequence ID" value="AFM03578.1"/>
    <property type="molecule type" value="Genomic_DNA"/>
</dbReference>
<organism evidence="4 5">
    <name type="scientific">Bernardetia litoralis (strain ATCC 23117 / DSM 6794 / NBRC 15988 / NCIMB 1366 / Fx l1 / Sio-4)</name>
    <name type="common">Flexibacter litoralis</name>
    <dbReference type="NCBI Taxonomy" id="880071"/>
    <lineage>
        <taxon>Bacteria</taxon>
        <taxon>Pseudomonadati</taxon>
        <taxon>Bacteroidota</taxon>
        <taxon>Cytophagia</taxon>
        <taxon>Cytophagales</taxon>
        <taxon>Bernardetiaceae</taxon>
        <taxon>Bernardetia</taxon>
    </lineage>
</organism>
<dbReference type="PANTHER" id="PTHR48051">
    <property type="match status" value="1"/>
</dbReference>
<dbReference type="STRING" id="880071.Fleli_1140"/>
<dbReference type="InterPro" id="IPR003591">
    <property type="entry name" value="Leu-rich_rpt_typical-subtyp"/>
</dbReference>
<dbReference type="SUPFAM" id="SSF52047">
    <property type="entry name" value="RNI-like"/>
    <property type="match status" value="1"/>
</dbReference>
<keyword evidence="5" id="KW-1185">Reference proteome</keyword>
<feature type="domain" description="Disease resistance R13L4/SHOC-2-like LRR" evidence="3">
    <location>
        <begin position="117"/>
        <end position="203"/>
    </location>
</feature>
<evidence type="ECO:0000313" key="5">
    <source>
        <dbReference type="Proteomes" id="UP000006054"/>
    </source>
</evidence>
<dbReference type="GO" id="GO:0005737">
    <property type="term" value="C:cytoplasm"/>
    <property type="evidence" value="ECO:0007669"/>
    <property type="project" value="TreeGrafter"/>
</dbReference>
<evidence type="ECO:0000256" key="1">
    <source>
        <dbReference type="ARBA" id="ARBA00022614"/>
    </source>
</evidence>
<name>I4AHZ3_BERLS</name>
<proteinExistence type="predicted"/>
<dbReference type="Pfam" id="PF23598">
    <property type="entry name" value="LRR_14"/>
    <property type="match status" value="1"/>
</dbReference>
<evidence type="ECO:0000259" key="3">
    <source>
        <dbReference type="Pfam" id="PF23598"/>
    </source>
</evidence>
<dbReference type="InterPro" id="IPR001611">
    <property type="entry name" value="Leu-rich_rpt"/>
</dbReference>
<dbReference type="RefSeq" id="WP_014797035.1">
    <property type="nucleotide sequence ID" value="NC_018018.1"/>
</dbReference>
<gene>
    <name evidence="4" type="ordered locus">Fleli_1140</name>
</gene>
<evidence type="ECO:0000313" key="4">
    <source>
        <dbReference type="EMBL" id="AFM03578.1"/>
    </source>
</evidence>
<dbReference type="InterPro" id="IPR032675">
    <property type="entry name" value="LRR_dom_sf"/>
</dbReference>
<dbReference type="PANTHER" id="PTHR48051:SF39">
    <property type="entry name" value="P53-INDUCED DEATH DOMAIN PROTEIN 1"/>
    <property type="match status" value="1"/>
</dbReference>
<protein>
    <submittedName>
        <fullName evidence="4">Leucine Rich Repeat (LRR)-containing protein</fullName>
    </submittedName>
</protein>
<evidence type="ECO:0000256" key="2">
    <source>
        <dbReference type="ARBA" id="ARBA00022737"/>
    </source>
</evidence>
<dbReference type="HOGENOM" id="CLU_000288_18_15_10"/>
<dbReference type="Proteomes" id="UP000006054">
    <property type="component" value="Chromosome"/>
</dbReference>
<dbReference type="OrthoDB" id="922532at2"/>
<dbReference type="KEGG" id="fli:Fleli_1140"/>
<keyword evidence="2" id="KW-0677">Repeat</keyword>